<dbReference type="EMBL" id="AZCZ01000009">
    <property type="protein sequence ID" value="KRK37693.1"/>
    <property type="molecule type" value="Genomic_DNA"/>
</dbReference>
<keyword evidence="1" id="KW-0472">Membrane</keyword>
<evidence type="ECO:0008006" key="4">
    <source>
        <dbReference type="Google" id="ProtNLM"/>
    </source>
</evidence>
<evidence type="ECO:0000313" key="3">
    <source>
        <dbReference type="Proteomes" id="UP000051176"/>
    </source>
</evidence>
<dbReference type="PATRIC" id="fig|1267003.4.peg.2431"/>
<reference evidence="2 3" key="1">
    <citation type="journal article" date="2015" name="Genome Announc.">
        <title>Expanding the biotechnology potential of lactobacilli through comparative genomics of 213 strains and associated genera.</title>
        <authorList>
            <person name="Sun Z."/>
            <person name="Harris H.M."/>
            <person name="McCann A."/>
            <person name="Guo C."/>
            <person name="Argimon S."/>
            <person name="Zhang W."/>
            <person name="Yang X."/>
            <person name="Jeffery I.B."/>
            <person name="Cooney J.C."/>
            <person name="Kagawa T.F."/>
            <person name="Liu W."/>
            <person name="Song Y."/>
            <person name="Salvetti E."/>
            <person name="Wrobel A."/>
            <person name="Rasinkangas P."/>
            <person name="Parkhill J."/>
            <person name="Rea M.C."/>
            <person name="O'Sullivan O."/>
            <person name="Ritari J."/>
            <person name="Douillard F.P."/>
            <person name="Paul Ross R."/>
            <person name="Yang R."/>
            <person name="Briner A.E."/>
            <person name="Felis G.E."/>
            <person name="de Vos W.M."/>
            <person name="Barrangou R."/>
            <person name="Klaenhammer T.R."/>
            <person name="Caufield P.W."/>
            <person name="Cui Y."/>
            <person name="Zhang H."/>
            <person name="O'Toole P.W."/>
        </authorList>
    </citation>
    <scope>NUCLEOTIDE SEQUENCE [LARGE SCALE GENOMIC DNA]</scope>
    <source>
        <strain evidence="2 3">ATCC 53295</strain>
    </source>
</reference>
<dbReference type="SUPFAM" id="SSF50969">
    <property type="entry name" value="YVTN repeat-like/Quinoprotein amine dehydrogenase"/>
    <property type="match status" value="1"/>
</dbReference>
<sequence>MARVFFGVNTEAFGKNALYLRWLIIFRRLFWGKEIFMLNWKRVTLFFVIGLFLGVLGVLPSTPAAAYHVVHQRSSALSVGRLRAINDSAVHYVQVPKSYRHAPNLHRANVIKQTRGAHITFKTNYLLPYPGYRHQAWGNPQSIAAAGRYLYVVYCPTAWHNRGRIVRYDVVALRKLHVTPQQVQRTYRSGSGQSQAIRRAIEVGPAFVTGHGQSLAYNWHDHQLYMWCDKEKAPRVPANKYGYISQISGSQLKPVHQVRFRLKHGHFAVAGGHVLTFDKYGNAYFWTRPTTHHVYIYKGRVTRHHVKFRLTHQVLQHGPGTRVQSMGYNPRTGQLYLVADDSIAKLPAKKLNGNGHLTKHNVTWNKFASRREFEGLAFAHNGQAYLLTNHNPEILAGNRRGW</sequence>
<organism evidence="2 3">
    <name type="scientific">Levilactobacillus parabrevis ATCC 53295</name>
    <dbReference type="NCBI Taxonomy" id="1267003"/>
    <lineage>
        <taxon>Bacteria</taxon>
        <taxon>Bacillati</taxon>
        <taxon>Bacillota</taxon>
        <taxon>Bacilli</taxon>
        <taxon>Lactobacillales</taxon>
        <taxon>Lactobacillaceae</taxon>
        <taxon>Levilactobacillus</taxon>
    </lineage>
</organism>
<proteinExistence type="predicted"/>
<feature type="transmembrane region" description="Helical" evidence="1">
    <location>
        <begin position="43"/>
        <end position="67"/>
    </location>
</feature>
<protein>
    <recommendedName>
        <fullName evidence="4">Extracellular protein</fullName>
    </recommendedName>
</protein>
<keyword evidence="1" id="KW-1133">Transmembrane helix</keyword>
<dbReference type="Proteomes" id="UP000051176">
    <property type="component" value="Unassembled WGS sequence"/>
</dbReference>
<dbReference type="AlphaFoldDB" id="A0A0R1GU15"/>
<evidence type="ECO:0000256" key="1">
    <source>
        <dbReference type="SAM" id="Phobius"/>
    </source>
</evidence>
<dbReference type="eggNOG" id="ENOG50344JZ">
    <property type="taxonomic scope" value="Bacteria"/>
</dbReference>
<dbReference type="STRING" id="357278.IV61_GL002260"/>
<accession>A0A0R1GU15</accession>
<evidence type="ECO:0000313" key="2">
    <source>
        <dbReference type="EMBL" id="KRK37693.1"/>
    </source>
</evidence>
<gene>
    <name evidence="2" type="ORF">FD07_GL002301</name>
</gene>
<keyword evidence="3" id="KW-1185">Reference proteome</keyword>
<keyword evidence="1" id="KW-0812">Transmembrane</keyword>
<dbReference type="InterPro" id="IPR011044">
    <property type="entry name" value="Quino_amine_DH_bsu"/>
</dbReference>
<name>A0A0R1GU15_9LACO</name>
<comment type="caution">
    <text evidence="2">The sequence shown here is derived from an EMBL/GenBank/DDBJ whole genome shotgun (WGS) entry which is preliminary data.</text>
</comment>